<keyword evidence="6" id="KW-0804">Transcription</keyword>
<dbReference type="Proteomes" id="UP001156398">
    <property type="component" value="Unassembled WGS sequence"/>
</dbReference>
<keyword evidence="9" id="KW-1185">Reference proteome</keyword>
<dbReference type="InterPro" id="IPR051474">
    <property type="entry name" value="Anti-sigma-K/W_factor"/>
</dbReference>
<reference evidence="8 9" key="1">
    <citation type="submission" date="2023-05" db="EMBL/GenBank/DDBJ databases">
        <title>Streptantibioticus silvisoli sp. nov., acidotolerant actinomycetes 1 from pine litter.</title>
        <authorList>
            <person name="Swiecimska M."/>
            <person name="Golinska P."/>
            <person name="Sangal V."/>
            <person name="Wachnowicz B."/>
            <person name="Goodfellow M."/>
        </authorList>
    </citation>
    <scope>NUCLEOTIDE SEQUENCE [LARGE SCALE GENOMIC DNA]</scope>
    <source>
        <strain evidence="8 9">SL54</strain>
    </source>
</reference>
<dbReference type="RefSeq" id="WP_271324719.1">
    <property type="nucleotide sequence ID" value="NZ_JAAGKO020000100.1"/>
</dbReference>
<evidence type="ECO:0000256" key="2">
    <source>
        <dbReference type="ARBA" id="ARBA00022692"/>
    </source>
</evidence>
<evidence type="ECO:0000259" key="7">
    <source>
        <dbReference type="Pfam" id="PF22618"/>
    </source>
</evidence>
<evidence type="ECO:0000313" key="9">
    <source>
        <dbReference type="Proteomes" id="UP001156398"/>
    </source>
</evidence>
<dbReference type="InterPro" id="IPR041916">
    <property type="entry name" value="Anti_sigma_zinc_sf"/>
</dbReference>
<evidence type="ECO:0000256" key="3">
    <source>
        <dbReference type="ARBA" id="ARBA00022989"/>
    </source>
</evidence>
<keyword evidence="3" id="KW-1133">Transmembrane helix</keyword>
<sequence>MVRAQAAHHATGAYALDAVPDDELPSVKAHLTQCPDCAREVAEFRETAARLAVAAAEPLRAPLRRQILDSLPDLDRRHRGHSAWRRLLATGRFRLSAAGRSRSAGPEGEGPG</sequence>
<dbReference type="InterPro" id="IPR053877">
    <property type="entry name" value="RskA_N"/>
</dbReference>
<comment type="caution">
    <text evidence="8">The sequence shown here is derived from an EMBL/GenBank/DDBJ whole genome shotgun (WGS) entry which is preliminary data.</text>
</comment>
<evidence type="ECO:0000256" key="1">
    <source>
        <dbReference type="ARBA" id="ARBA00004167"/>
    </source>
</evidence>
<feature type="domain" description="Anti-sigma-K factor RskA N-terminal" evidence="7">
    <location>
        <begin position="10"/>
        <end position="49"/>
    </location>
</feature>
<gene>
    <name evidence="8" type="ORF">POF43_033550</name>
</gene>
<dbReference type="EMBL" id="JAAGKO020000100">
    <property type="protein sequence ID" value="MDI5967592.1"/>
    <property type="molecule type" value="Genomic_DNA"/>
</dbReference>
<evidence type="ECO:0000256" key="4">
    <source>
        <dbReference type="ARBA" id="ARBA00023015"/>
    </source>
</evidence>
<proteinExistence type="predicted"/>
<dbReference type="PANTHER" id="PTHR37461:SF1">
    <property type="entry name" value="ANTI-SIGMA-K FACTOR RSKA"/>
    <property type="match status" value="1"/>
</dbReference>
<protein>
    <recommendedName>
        <fullName evidence="7">Anti-sigma-K factor RskA N-terminal domain-containing protein</fullName>
    </recommendedName>
</protein>
<keyword evidence="5" id="KW-0472">Membrane</keyword>
<evidence type="ECO:0000256" key="5">
    <source>
        <dbReference type="ARBA" id="ARBA00023136"/>
    </source>
</evidence>
<comment type="subcellular location">
    <subcellularLocation>
        <location evidence="1">Membrane</location>
        <topology evidence="1">Single-pass membrane protein</topology>
    </subcellularLocation>
</comment>
<keyword evidence="4" id="KW-0805">Transcription regulation</keyword>
<name>A0ABT6WAT4_9ACTN</name>
<keyword evidence="2" id="KW-0812">Transmembrane</keyword>
<evidence type="ECO:0000256" key="6">
    <source>
        <dbReference type="ARBA" id="ARBA00023163"/>
    </source>
</evidence>
<dbReference type="Pfam" id="PF22618">
    <property type="entry name" value="RskA_N"/>
    <property type="match status" value="1"/>
</dbReference>
<evidence type="ECO:0000313" key="8">
    <source>
        <dbReference type="EMBL" id="MDI5967592.1"/>
    </source>
</evidence>
<dbReference type="PANTHER" id="PTHR37461">
    <property type="entry name" value="ANTI-SIGMA-K FACTOR RSKA"/>
    <property type="match status" value="1"/>
</dbReference>
<organism evidence="8 9">
    <name type="scientific">Streptantibioticus silvisoli</name>
    <dbReference type="NCBI Taxonomy" id="2705255"/>
    <lineage>
        <taxon>Bacteria</taxon>
        <taxon>Bacillati</taxon>
        <taxon>Actinomycetota</taxon>
        <taxon>Actinomycetes</taxon>
        <taxon>Kitasatosporales</taxon>
        <taxon>Streptomycetaceae</taxon>
        <taxon>Streptantibioticus</taxon>
    </lineage>
</organism>
<dbReference type="Gene3D" id="1.10.10.1320">
    <property type="entry name" value="Anti-sigma factor, zinc-finger domain"/>
    <property type="match status" value="1"/>
</dbReference>
<accession>A0ABT6WAT4</accession>